<accession>A0AAD4FSF3</accession>
<dbReference type="AlphaFoldDB" id="A0AAD4FSF3"/>
<name>A0AAD4FSF3_9GAMM</name>
<comment type="caution">
    <text evidence="1">The sequence shown here is derived from an EMBL/GenBank/DDBJ whole genome shotgun (WGS) entry which is preliminary data.</text>
</comment>
<gene>
    <name evidence="1" type="ORF">PCIT_a2272</name>
</gene>
<reference evidence="1" key="2">
    <citation type="submission" date="2015-03" db="EMBL/GenBank/DDBJ databases">
        <title>Genome sequence of Pseudoalteromonas citrea.</title>
        <authorList>
            <person name="Xie B.-B."/>
            <person name="Rong J.-C."/>
            <person name="Qin Q.-L."/>
            <person name="Zhang Y.-Z."/>
        </authorList>
    </citation>
    <scope>NUCLEOTIDE SEQUENCE</scope>
    <source>
        <strain evidence="1">DSM 8771</strain>
    </source>
</reference>
<proteinExistence type="predicted"/>
<protein>
    <submittedName>
        <fullName evidence="1">Uncharacterized protein</fullName>
    </submittedName>
</protein>
<evidence type="ECO:0000313" key="1">
    <source>
        <dbReference type="EMBL" id="KAF7772239.1"/>
    </source>
</evidence>
<sequence length="39" mass="4252">MKALSLEACKKVCGANIWAPEKPAISVKPNSPIEKQKRS</sequence>
<dbReference type="EMBL" id="AHBZ03000015">
    <property type="protein sequence ID" value="KAF7772239.1"/>
    <property type="molecule type" value="Genomic_DNA"/>
</dbReference>
<dbReference type="Proteomes" id="UP000016487">
    <property type="component" value="Unassembled WGS sequence"/>
</dbReference>
<evidence type="ECO:0000313" key="2">
    <source>
        <dbReference type="Proteomes" id="UP000016487"/>
    </source>
</evidence>
<organism evidence="1 2">
    <name type="scientific">Pseudoalteromonas citrea</name>
    <dbReference type="NCBI Taxonomy" id="43655"/>
    <lineage>
        <taxon>Bacteria</taxon>
        <taxon>Pseudomonadati</taxon>
        <taxon>Pseudomonadota</taxon>
        <taxon>Gammaproteobacteria</taxon>
        <taxon>Alteromonadales</taxon>
        <taxon>Pseudoalteromonadaceae</taxon>
        <taxon>Pseudoalteromonas</taxon>
    </lineage>
</organism>
<reference evidence="1" key="1">
    <citation type="journal article" date="2012" name="J. Bacteriol.">
        <title>Genome sequences of type strains of seven species of the marine bacterium Pseudoalteromonas.</title>
        <authorList>
            <person name="Xie B.B."/>
            <person name="Shu Y.L."/>
            <person name="Qin Q.L."/>
            <person name="Rong J.C."/>
            <person name="Zhang X.Y."/>
            <person name="Chen X.L."/>
            <person name="Shi M."/>
            <person name="He H.L."/>
            <person name="Zhou B.C."/>
            <person name="Zhang Y.Z."/>
        </authorList>
    </citation>
    <scope>NUCLEOTIDE SEQUENCE</scope>
    <source>
        <strain evidence="1">DSM 8771</strain>
    </source>
</reference>